<gene>
    <name evidence="2" type="ORF">DI536_23295</name>
</gene>
<organism evidence="2 3">
    <name type="scientific">Archangium gephyra</name>
    <dbReference type="NCBI Taxonomy" id="48"/>
    <lineage>
        <taxon>Bacteria</taxon>
        <taxon>Pseudomonadati</taxon>
        <taxon>Myxococcota</taxon>
        <taxon>Myxococcia</taxon>
        <taxon>Myxococcales</taxon>
        <taxon>Cystobacterineae</taxon>
        <taxon>Archangiaceae</taxon>
        <taxon>Archangium</taxon>
    </lineage>
</organism>
<reference evidence="2 3" key="1">
    <citation type="submission" date="2017-08" db="EMBL/GenBank/DDBJ databases">
        <title>Infants hospitalized years apart are colonized by the same room-sourced microbial strains.</title>
        <authorList>
            <person name="Brooks B."/>
            <person name="Olm M.R."/>
            <person name="Firek B.A."/>
            <person name="Baker R."/>
            <person name="Thomas B.C."/>
            <person name="Morowitz M.J."/>
            <person name="Banfield J.F."/>
        </authorList>
    </citation>
    <scope>NUCLEOTIDE SEQUENCE [LARGE SCALE GENOMIC DNA]</scope>
    <source>
        <strain evidence="2">S2_003_000_R2_14</strain>
    </source>
</reference>
<proteinExistence type="predicted"/>
<comment type="caution">
    <text evidence="2">The sequence shown here is derived from an EMBL/GenBank/DDBJ whole genome shotgun (WGS) entry which is preliminary data.</text>
</comment>
<evidence type="ECO:0000313" key="3">
    <source>
        <dbReference type="Proteomes" id="UP000249061"/>
    </source>
</evidence>
<sequence length="117" mass="12432">MSFDQATPSEANEAIERARRSRGENALSYEVALPALGPDEFLTQRVLPKLAYFLDCRGVKPPASGGVFISLFSPAGLHFVDAGPVVQKLAEARSLTLAEVFRRYGADGAGDPPLLGG</sequence>
<feature type="region of interest" description="Disordered" evidence="1">
    <location>
        <begin position="1"/>
        <end position="22"/>
    </location>
</feature>
<evidence type="ECO:0000256" key="1">
    <source>
        <dbReference type="SAM" id="MobiDB-lite"/>
    </source>
</evidence>
<dbReference type="Proteomes" id="UP000249061">
    <property type="component" value="Unassembled WGS sequence"/>
</dbReference>
<dbReference type="NCBIfam" id="NF041086">
    <property type="entry name" value="STAUR_1299_fam"/>
    <property type="match status" value="1"/>
</dbReference>
<dbReference type="AlphaFoldDB" id="A0A2W5VFX8"/>
<evidence type="ECO:0000313" key="2">
    <source>
        <dbReference type="EMBL" id="PZR09161.1"/>
    </source>
</evidence>
<name>A0A2W5VFX8_9BACT</name>
<dbReference type="EMBL" id="QFQP01000022">
    <property type="protein sequence ID" value="PZR09161.1"/>
    <property type="molecule type" value="Genomic_DNA"/>
</dbReference>
<accession>A0A2W5VFX8</accession>
<feature type="compositionally biased region" description="Polar residues" evidence="1">
    <location>
        <begin position="1"/>
        <end position="10"/>
    </location>
</feature>
<protein>
    <submittedName>
        <fullName evidence="2">Uncharacterized protein</fullName>
    </submittedName>
</protein>